<reference evidence="1 2" key="1">
    <citation type="submission" date="2022-05" db="EMBL/GenBank/DDBJ databases">
        <title>Novel Pseudomonas spp. Isolated from a Rainbow Trout Aquaculture Facility.</title>
        <authorList>
            <person name="Testerman T."/>
            <person name="Graf J."/>
        </authorList>
    </citation>
    <scope>NUCLEOTIDE SEQUENCE [LARGE SCALE GENOMIC DNA]</scope>
    <source>
        <strain evidence="1 2">ID681</strain>
    </source>
</reference>
<sequence>MARKAQQGVTLIEVLAALVVLALGLFSAAALQWQALHATDSALRATQAVYAAQEAYERARLNGVAP</sequence>
<dbReference type="PROSITE" id="PS00409">
    <property type="entry name" value="PROKAR_NTER_METHYL"/>
    <property type="match status" value="1"/>
</dbReference>
<dbReference type="Proteomes" id="UP001148203">
    <property type="component" value="Unassembled WGS sequence"/>
</dbReference>
<protein>
    <submittedName>
        <fullName evidence="1">Prepilin-type N-terminal cleavage/methylation domain-containing protein</fullName>
    </submittedName>
</protein>
<dbReference type="EMBL" id="JAMDGY010000043">
    <property type="protein sequence ID" value="MDD0991903.1"/>
    <property type="molecule type" value="Genomic_DNA"/>
</dbReference>
<keyword evidence="2" id="KW-1185">Reference proteome</keyword>
<dbReference type="Pfam" id="PF07963">
    <property type="entry name" value="N_methyl"/>
    <property type="match status" value="1"/>
</dbReference>
<dbReference type="InterPro" id="IPR012902">
    <property type="entry name" value="N_methyl_site"/>
</dbReference>
<organism evidence="1 2">
    <name type="scientific">Pseudomonas fontis</name>
    <dbReference type="NCBI Taxonomy" id="2942633"/>
    <lineage>
        <taxon>Bacteria</taxon>
        <taxon>Pseudomonadati</taxon>
        <taxon>Pseudomonadota</taxon>
        <taxon>Gammaproteobacteria</taxon>
        <taxon>Pseudomonadales</taxon>
        <taxon>Pseudomonadaceae</taxon>
        <taxon>Pseudomonas</taxon>
    </lineage>
</organism>
<dbReference type="RefSeq" id="WP_273910690.1">
    <property type="nucleotide sequence ID" value="NZ_JAMDGX010000032.1"/>
</dbReference>
<comment type="caution">
    <text evidence="1">The sequence shown here is derived from an EMBL/GenBank/DDBJ whole genome shotgun (WGS) entry which is preliminary data.</text>
</comment>
<accession>A0ABT5NUQ2</accession>
<dbReference type="NCBIfam" id="TIGR02532">
    <property type="entry name" value="IV_pilin_GFxxxE"/>
    <property type="match status" value="1"/>
</dbReference>
<proteinExistence type="predicted"/>
<evidence type="ECO:0000313" key="2">
    <source>
        <dbReference type="Proteomes" id="UP001148203"/>
    </source>
</evidence>
<evidence type="ECO:0000313" key="1">
    <source>
        <dbReference type="EMBL" id="MDD0991903.1"/>
    </source>
</evidence>
<gene>
    <name evidence="1" type="ORF">M5G11_15300</name>
</gene>
<name>A0ABT5NUQ2_9PSED</name>